<feature type="transmembrane region" description="Helical" evidence="1">
    <location>
        <begin position="21"/>
        <end position="45"/>
    </location>
</feature>
<name>A0ABU3JY58_9ACTN</name>
<dbReference type="Proteomes" id="UP001249760">
    <property type="component" value="Unassembled WGS sequence"/>
</dbReference>
<gene>
    <name evidence="2" type="ORF">QNO04_25505</name>
</gene>
<proteinExistence type="predicted"/>
<dbReference type="EMBL" id="JASKMA010000021">
    <property type="protein sequence ID" value="MDT6986812.1"/>
    <property type="molecule type" value="Genomic_DNA"/>
</dbReference>
<evidence type="ECO:0000256" key="1">
    <source>
        <dbReference type="SAM" id="Phobius"/>
    </source>
</evidence>
<protein>
    <recommendedName>
        <fullName evidence="4">Integral membrane protein</fullName>
    </recommendedName>
</protein>
<evidence type="ECO:0000313" key="3">
    <source>
        <dbReference type="Proteomes" id="UP001249760"/>
    </source>
</evidence>
<organism evidence="2 3">
    <name type="scientific">Streptomyces lusitanus</name>
    <dbReference type="NCBI Taxonomy" id="68232"/>
    <lineage>
        <taxon>Bacteria</taxon>
        <taxon>Bacillati</taxon>
        <taxon>Actinomycetota</taxon>
        <taxon>Actinomycetes</taxon>
        <taxon>Kitasatosporales</taxon>
        <taxon>Streptomycetaceae</taxon>
        <taxon>Streptomyces</taxon>
    </lineage>
</organism>
<keyword evidence="1" id="KW-1133">Transmembrane helix</keyword>
<evidence type="ECO:0008006" key="4">
    <source>
        <dbReference type="Google" id="ProtNLM"/>
    </source>
</evidence>
<accession>A0ABU3JY58</accession>
<keyword evidence="3" id="KW-1185">Reference proteome</keyword>
<keyword evidence="1" id="KW-0812">Transmembrane</keyword>
<feature type="transmembrane region" description="Helical" evidence="1">
    <location>
        <begin position="51"/>
        <end position="70"/>
    </location>
</feature>
<reference evidence="2 3" key="1">
    <citation type="submission" date="2023-05" db="EMBL/GenBank/DDBJ databases">
        <title>Streptomyces fuscus sp. nov., a brown-black pigment producing actinomyces isolated from dry sand of Sea duck farm.</title>
        <authorList>
            <person name="Xie J."/>
            <person name="Shen N."/>
        </authorList>
    </citation>
    <scope>NUCLEOTIDE SEQUENCE [LARGE SCALE GENOMIC DNA]</scope>
    <source>
        <strain evidence="2 3">CGMCC 4.1745</strain>
    </source>
</reference>
<keyword evidence="1" id="KW-0472">Membrane</keyword>
<evidence type="ECO:0000313" key="2">
    <source>
        <dbReference type="EMBL" id="MDT6986812.1"/>
    </source>
</evidence>
<comment type="caution">
    <text evidence="2">The sequence shown here is derived from an EMBL/GenBank/DDBJ whole genome shotgun (WGS) entry which is preliminary data.</text>
</comment>
<sequence length="72" mass="7713">MTMQEPEPVGNTPRRARSTGLLVFAVTSALFLAALGYLVGTMAGWWAWRDWAVVVAAVVFAGTAGFARLATR</sequence>
<dbReference type="RefSeq" id="WP_394307463.1">
    <property type="nucleotide sequence ID" value="NZ_JASKMA010000021.1"/>
</dbReference>